<sequence>MREHLVTIIIPVYNAEKRLEHAIQSVLKQSYKNIELVLVNDGSTDNSLYICHKYAKLDSRIKVISQNNSGVSSARNRGLKESAGEFVMFLDSDDTIDSETISELLPHLYNDESDIAIFGMSFDYYKGDNFKYNRELSFKKNLSISSNEIKKHFFQMYDANYLSSACNKLFNSRIIKENKITFEENMAILEDFKFVLDFMENTKKITVTSNVYYHYYNDISYGKLGRRPDIDYMRNFKILDYKLRQFAEKIDLKDEYSCGKINGMIFRYYITAIEKSFIEDKKYKYKYEQLKQIMLDNDLNYAIKKANPSNIKLKILRYLFKAKSTKTLSFIFWINSIRKNKGV</sequence>
<evidence type="ECO:0000259" key="3">
    <source>
        <dbReference type="Pfam" id="PF00535"/>
    </source>
</evidence>
<reference evidence="4 5" key="1">
    <citation type="submission" date="2019-11" db="EMBL/GenBank/DDBJ databases">
        <title>Characterisation of Fundicoccus ignavus gen. nov. sp. nov., a novel genus of the family Aerococcaceae isolated from bulk tank milk.</title>
        <authorList>
            <person name="Siebert A."/>
            <person name="Huptas C."/>
            <person name="Wenning M."/>
            <person name="Scherer S."/>
            <person name="Doll E.V."/>
        </authorList>
    </citation>
    <scope>NUCLEOTIDE SEQUENCE [LARGE SCALE GENOMIC DNA]</scope>
    <source>
        <strain evidence="4 5">WS4759</strain>
    </source>
</reference>
<dbReference type="Pfam" id="PF00535">
    <property type="entry name" value="Glycos_transf_2"/>
    <property type="match status" value="1"/>
</dbReference>
<keyword evidence="2 4" id="KW-0808">Transferase</keyword>
<keyword evidence="5" id="KW-1185">Reference proteome</keyword>
<protein>
    <submittedName>
        <fullName evidence="4">Glycosyltransferase</fullName>
    </submittedName>
</protein>
<dbReference type="AlphaFoldDB" id="A0A6I2GKX1"/>
<dbReference type="EMBL" id="WJQS01000019">
    <property type="protein sequence ID" value="MRI86502.1"/>
    <property type="molecule type" value="Genomic_DNA"/>
</dbReference>
<dbReference type="SUPFAM" id="SSF53448">
    <property type="entry name" value="Nucleotide-diphospho-sugar transferases"/>
    <property type="match status" value="1"/>
</dbReference>
<dbReference type="PANTHER" id="PTHR22916">
    <property type="entry name" value="GLYCOSYLTRANSFERASE"/>
    <property type="match status" value="1"/>
</dbReference>
<evidence type="ECO:0000313" key="4">
    <source>
        <dbReference type="EMBL" id="MRI86502.1"/>
    </source>
</evidence>
<evidence type="ECO:0000256" key="1">
    <source>
        <dbReference type="ARBA" id="ARBA00022676"/>
    </source>
</evidence>
<dbReference type="Proteomes" id="UP000430975">
    <property type="component" value="Unassembled WGS sequence"/>
</dbReference>
<dbReference type="CDD" id="cd00761">
    <property type="entry name" value="Glyco_tranf_GTA_type"/>
    <property type="match status" value="1"/>
</dbReference>
<name>A0A6I2GKX1_9LACT</name>
<comment type="caution">
    <text evidence="4">The sequence shown here is derived from an EMBL/GenBank/DDBJ whole genome shotgun (WGS) entry which is preliminary data.</text>
</comment>
<dbReference type="InterPro" id="IPR029044">
    <property type="entry name" value="Nucleotide-diphossugar_trans"/>
</dbReference>
<keyword evidence="1" id="KW-0328">Glycosyltransferase</keyword>
<organism evidence="4 5">
    <name type="scientific">Fundicoccus ignavus</name>
    <dbReference type="NCBI Taxonomy" id="2664442"/>
    <lineage>
        <taxon>Bacteria</taxon>
        <taxon>Bacillati</taxon>
        <taxon>Bacillota</taxon>
        <taxon>Bacilli</taxon>
        <taxon>Lactobacillales</taxon>
        <taxon>Aerococcaceae</taxon>
        <taxon>Fundicoccus</taxon>
    </lineage>
</organism>
<feature type="domain" description="Glycosyltransferase 2-like" evidence="3">
    <location>
        <begin position="7"/>
        <end position="155"/>
    </location>
</feature>
<dbReference type="InterPro" id="IPR001173">
    <property type="entry name" value="Glyco_trans_2-like"/>
</dbReference>
<dbReference type="PANTHER" id="PTHR22916:SF51">
    <property type="entry name" value="GLYCOSYLTRANSFERASE EPSH-RELATED"/>
    <property type="match status" value="1"/>
</dbReference>
<accession>A0A6I2GKX1</accession>
<dbReference type="Gene3D" id="3.90.550.10">
    <property type="entry name" value="Spore Coat Polysaccharide Biosynthesis Protein SpsA, Chain A"/>
    <property type="match status" value="1"/>
</dbReference>
<dbReference type="RefSeq" id="WP_153864151.1">
    <property type="nucleotide sequence ID" value="NZ_WJQS01000019.1"/>
</dbReference>
<gene>
    <name evidence="4" type="ORF">GIY09_11665</name>
</gene>
<proteinExistence type="predicted"/>
<dbReference type="GO" id="GO:0016757">
    <property type="term" value="F:glycosyltransferase activity"/>
    <property type="evidence" value="ECO:0007669"/>
    <property type="project" value="UniProtKB-KW"/>
</dbReference>
<evidence type="ECO:0000256" key="2">
    <source>
        <dbReference type="ARBA" id="ARBA00022679"/>
    </source>
</evidence>
<evidence type="ECO:0000313" key="5">
    <source>
        <dbReference type="Proteomes" id="UP000430975"/>
    </source>
</evidence>